<dbReference type="Proteomes" id="UP000244005">
    <property type="component" value="Unassembled WGS sequence"/>
</dbReference>
<dbReference type="EMBL" id="KZ772947">
    <property type="protein sequence ID" value="PTQ29406.1"/>
    <property type="molecule type" value="Genomic_DNA"/>
</dbReference>
<keyword evidence="2" id="KW-1185">Reference proteome</keyword>
<reference evidence="2" key="1">
    <citation type="journal article" date="2017" name="Cell">
        <title>Insights into land plant evolution garnered from the Marchantia polymorpha genome.</title>
        <authorList>
            <person name="Bowman J.L."/>
            <person name="Kohchi T."/>
            <person name="Yamato K.T."/>
            <person name="Jenkins J."/>
            <person name="Shu S."/>
            <person name="Ishizaki K."/>
            <person name="Yamaoka S."/>
            <person name="Nishihama R."/>
            <person name="Nakamura Y."/>
            <person name="Berger F."/>
            <person name="Adam C."/>
            <person name="Aki S.S."/>
            <person name="Althoff F."/>
            <person name="Araki T."/>
            <person name="Arteaga-Vazquez M.A."/>
            <person name="Balasubrmanian S."/>
            <person name="Barry K."/>
            <person name="Bauer D."/>
            <person name="Boehm C.R."/>
            <person name="Briginshaw L."/>
            <person name="Caballero-Perez J."/>
            <person name="Catarino B."/>
            <person name="Chen F."/>
            <person name="Chiyoda S."/>
            <person name="Chovatia M."/>
            <person name="Davies K.M."/>
            <person name="Delmans M."/>
            <person name="Demura T."/>
            <person name="Dierschke T."/>
            <person name="Dolan L."/>
            <person name="Dorantes-Acosta A.E."/>
            <person name="Eklund D.M."/>
            <person name="Florent S.N."/>
            <person name="Flores-Sandoval E."/>
            <person name="Fujiyama A."/>
            <person name="Fukuzawa H."/>
            <person name="Galik B."/>
            <person name="Grimanelli D."/>
            <person name="Grimwood J."/>
            <person name="Grossniklaus U."/>
            <person name="Hamada T."/>
            <person name="Haseloff J."/>
            <person name="Hetherington A.J."/>
            <person name="Higo A."/>
            <person name="Hirakawa Y."/>
            <person name="Hundley H.N."/>
            <person name="Ikeda Y."/>
            <person name="Inoue K."/>
            <person name="Inoue S.I."/>
            <person name="Ishida S."/>
            <person name="Jia Q."/>
            <person name="Kakita M."/>
            <person name="Kanazawa T."/>
            <person name="Kawai Y."/>
            <person name="Kawashima T."/>
            <person name="Kennedy M."/>
            <person name="Kinose K."/>
            <person name="Kinoshita T."/>
            <person name="Kohara Y."/>
            <person name="Koide E."/>
            <person name="Komatsu K."/>
            <person name="Kopischke S."/>
            <person name="Kubo M."/>
            <person name="Kyozuka J."/>
            <person name="Lagercrantz U."/>
            <person name="Lin S.S."/>
            <person name="Lindquist E."/>
            <person name="Lipzen A.M."/>
            <person name="Lu C.W."/>
            <person name="De Luna E."/>
            <person name="Martienssen R.A."/>
            <person name="Minamino N."/>
            <person name="Mizutani M."/>
            <person name="Mizutani M."/>
            <person name="Mochizuki N."/>
            <person name="Monte I."/>
            <person name="Mosher R."/>
            <person name="Nagasaki H."/>
            <person name="Nakagami H."/>
            <person name="Naramoto S."/>
            <person name="Nishitani K."/>
            <person name="Ohtani M."/>
            <person name="Okamoto T."/>
            <person name="Okumura M."/>
            <person name="Phillips J."/>
            <person name="Pollak B."/>
            <person name="Reinders A."/>
            <person name="Rovekamp M."/>
            <person name="Sano R."/>
            <person name="Sawa S."/>
            <person name="Schmid M.W."/>
            <person name="Shirakawa M."/>
            <person name="Solano R."/>
            <person name="Spunde A."/>
            <person name="Suetsugu N."/>
            <person name="Sugano S."/>
            <person name="Sugiyama A."/>
            <person name="Sun R."/>
            <person name="Suzuki Y."/>
            <person name="Takenaka M."/>
            <person name="Takezawa D."/>
            <person name="Tomogane H."/>
            <person name="Tsuzuki M."/>
            <person name="Ueda T."/>
            <person name="Umeda M."/>
            <person name="Ward J.M."/>
            <person name="Watanabe Y."/>
            <person name="Yazaki K."/>
            <person name="Yokoyama R."/>
            <person name="Yoshitake Y."/>
            <person name="Yotsui I."/>
            <person name="Zachgo S."/>
            <person name="Schmutz J."/>
        </authorList>
    </citation>
    <scope>NUCLEOTIDE SEQUENCE [LARGE SCALE GENOMIC DNA]</scope>
    <source>
        <strain evidence="2">Tak-1</strain>
    </source>
</reference>
<name>A0A2R6W6C3_MARPO</name>
<sequence>MRKRLKSCKSNPLELRKTKTNVSLGTMNNLRGSRAPLDRTGIIRSAMLDSLLIHT</sequence>
<evidence type="ECO:0000313" key="1">
    <source>
        <dbReference type="EMBL" id="PTQ29406.1"/>
    </source>
</evidence>
<gene>
    <name evidence="1" type="ORF">MARPO_0142s0033</name>
</gene>
<dbReference type="AlphaFoldDB" id="A0A2R6W6C3"/>
<proteinExistence type="predicted"/>
<accession>A0A2R6W6C3</accession>
<dbReference type="Gramene" id="Mp3g18600.1">
    <property type="protein sequence ID" value="Mp3g18600.1.cds"/>
    <property type="gene ID" value="Mp3g18600"/>
</dbReference>
<organism evidence="1 2">
    <name type="scientific">Marchantia polymorpha</name>
    <name type="common">Common liverwort</name>
    <name type="synonym">Marchantia aquatica</name>
    <dbReference type="NCBI Taxonomy" id="3197"/>
    <lineage>
        <taxon>Eukaryota</taxon>
        <taxon>Viridiplantae</taxon>
        <taxon>Streptophyta</taxon>
        <taxon>Embryophyta</taxon>
        <taxon>Marchantiophyta</taxon>
        <taxon>Marchantiopsida</taxon>
        <taxon>Marchantiidae</taxon>
        <taxon>Marchantiales</taxon>
        <taxon>Marchantiaceae</taxon>
        <taxon>Marchantia</taxon>
    </lineage>
</organism>
<evidence type="ECO:0000313" key="2">
    <source>
        <dbReference type="Proteomes" id="UP000244005"/>
    </source>
</evidence>
<protein>
    <submittedName>
        <fullName evidence="1">Uncharacterized protein</fullName>
    </submittedName>
</protein>